<keyword evidence="3" id="KW-0934">Plastid</keyword>
<dbReference type="CDD" id="cd00519">
    <property type="entry name" value="Lipase_3"/>
    <property type="match status" value="1"/>
</dbReference>
<evidence type="ECO:0000256" key="8">
    <source>
        <dbReference type="SAM" id="SignalP"/>
    </source>
</evidence>
<feature type="chain" id="PRO_5042088227" evidence="8">
    <location>
        <begin position="20"/>
        <end position="473"/>
    </location>
</feature>
<dbReference type="EMBL" id="JATAAI010000045">
    <property type="protein sequence ID" value="KAK1733768.1"/>
    <property type="molecule type" value="Genomic_DNA"/>
</dbReference>
<comment type="caution">
    <text evidence="10">The sequence shown here is derived from an EMBL/GenBank/DDBJ whole genome shotgun (WGS) entry which is preliminary data.</text>
</comment>
<evidence type="ECO:0000256" key="2">
    <source>
        <dbReference type="ARBA" id="ARBA00022528"/>
    </source>
</evidence>
<keyword evidence="6" id="KW-0442">Lipid degradation</keyword>
<proteinExistence type="predicted"/>
<dbReference type="Gene3D" id="3.40.50.1820">
    <property type="entry name" value="alpha/beta hydrolase"/>
    <property type="match status" value="1"/>
</dbReference>
<evidence type="ECO:0000256" key="5">
    <source>
        <dbReference type="ARBA" id="ARBA00022946"/>
    </source>
</evidence>
<comment type="subcellular location">
    <subcellularLocation>
        <location evidence="1">Plastid</location>
        <location evidence="1">Chloroplast</location>
    </subcellularLocation>
</comment>
<evidence type="ECO:0000313" key="11">
    <source>
        <dbReference type="Proteomes" id="UP001224775"/>
    </source>
</evidence>
<keyword evidence="2" id="KW-0150">Chloroplast</keyword>
<dbReference type="Proteomes" id="UP001224775">
    <property type="component" value="Unassembled WGS sequence"/>
</dbReference>
<evidence type="ECO:0000259" key="9">
    <source>
        <dbReference type="Pfam" id="PF01764"/>
    </source>
</evidence>
<evidence type="ECO:0000313" key="10">
    <source>
        <dbReference type="EMBL" id="KAK1733768.1"/>
    </source>
</evidence>
<dbReference type="Pfam" id="PF01764">
    <property type="entry name" value="Lipase_3"/>
    <property type="match status" value="1"/>
</dbReference>
<feature type="domain" description="Fungal lipase-type" evidence="9">
    <location>
        <begin position="219"/>
        <end position="384"/>
    </location>
</feature>
<dbReference type="PANTHER" id="PTHR31403">
    <property type="entry name" value="PHOSPHOLIPASE A1-IBETA2, CHLOROPLASTIC"/>
    <property type="match status" value="1"/>
</dbReference>
<evidence type="ECO:0000256" key="4">
    <source>
        <dbReference type="ARBA" id="ARBA00022801"/>
    </source>
</evidence>
<keyword evidence="5" id="KW-0809">Transit peptide</keyword>
<dbReference type="PANTHER" id="PTHR31403:SF7">
    <property type="entry name" value="PHOSPHOLIPASE A1-IGAMMA3, CHLOROPLASTIC"/>
    <property type="match status" value="1"/>
</dbReference>
<feature type="signal peptide" evidence="8">
    <location>
        <begin position="1"/>
        <end position="19"/>
    </location>
</feature>
<reference evidence="10" key="1">
    <citation type="submission" date="2023-06" db="EMBL/GenBank/DDBJ databases">
        <title>Survivors Of The Sea: Transcriptome response of Skeletonema marinoi to long-term dormancy.</title>
        <authorList>
            <person name="Pinder M.I.M."/>
            <person name="Kourtchenko O."/>
            <person name="Robertson E.K."/>
            <person name="Larsson T."/>
            <person name="Maumus F."/>
            <person name="Osuna-Cruz C.M."/>
            <person name="Vancaester E."/>
            <person name="Stenow R."/>
            <person name="Vandepoele K."/>
            <person name="Ploug H."/>
            <person name="Bruchert V."/>
            <person name="Godhe A."/>
            <person name="Topel M."/>
        </authorList>
    </citation>
    <scope>NUCLEOTIDE SEQUENCE</scope>
    <source>
        <strain evidence="10">R05AC</strain>
    </source>
</reference>
<dbReference type="InterPro" id="IPR002921">
    <property type="entry name" value="Fungal_lipase-type"/>
</dbReference>
<dbReference type="GO" id="GO:0009507">
    <property type="term" value="C:chloroplast"/>
    <property type="evidence" value="ECO:0007669"/>
    <property type="project" value="UniProtKB-SubCell"/>
</dbReference>
<evidence type="ECO:0000256" key="1">
    <source>
        <dbReference type="ARBA" id="ARBA00004229"/>
    </source>
</evidence>
<keyword evidence="11" id="KW-1185">Reference proteome</keyword>
<name>A0AAD9D5K6_9STRA</name>
<keyword evidence="7" id="KW-0443">Lipid metabolism</keyword>
<keyword evidence="4 10" id="KW-0378">Hydrolase</keyword>
<keyword evidence="8" id="KW-0732">Signal</keyword>
<dbReference type="GO" id="GO:0004620">
    <property type="term" value="F:phospholipase activity"/>
    <property type="evidence" value="ECO:0007669"/>
    <property type="project" value="UniProtKB-ARBA"/>
</dbReference>
<organism evidence="10 11">
    <name type="scientific">Skeletonema marinoi</name>
    <dbReference type="NCBI Taxonomy" id="267567"/>
    <lineage>
        <taxon>Eukaryota</taxon>
        <taxon>Sar</taxon>
        <taxon>Stramenopiles</taxon>
        <taxon>Ochrophyta</taxon>
        <taxon>Bacillariophyta</taxon>
        <taxon>Coscinodiscophyceae</taxon>
        <taxon>Thalassiosirophycidae</taxon>
        <taxon>Thalassiosirales</taxon>
        <taxon>Skeletonemataceae</taxon>
        <taxon>Skeletonema</taxon>
        <taxon>Skeletonema marinoi-dohrnii complex</taxon>
    </lineage>
</organism>
<dbReference type="SUPFAM" id="SSF53474">
    <property type="entry name" value="alpha/beta-Hydrolases"/>
    <property type="match status" value="1"/>
</dbReference>
<evidence type="ECO:0000256" key="6">
    <source>
        <dbReference type="ARBA" id="ARBA00022963"/>
    </source>
</evidence>
<gene>
    <name evidence="10" type="ORF">QTG54_015623</name>
</gene>
<dbReference type="GO" id="GO:0016042">
    <property type="term" value="P:lipid catabolic process"/>
    <property type="evidence" value="ECO:0007669"/>
    <property type="project" value="UniProtKB-KW"/>
</dbReference>
<dbReference type="AlphaFoldDB" id="A0AAD9D5K6"/>
<evidence type="ECO:0000256" key="3">
    <source>
        <dbReference type="ARBA" id="ARBA00022640"/>
    </source>
</evidence>
<sequence length="473" mass="52841">MRFISILVCAVLAASVSYGQEVSASDVPIADENGVCQNDSTAADDESCRSNYSLSNAAQDDTIDVVIHALLKISDFVYSFANVRRIVKANEGQTRKKSTGWFSSEKYTVAFDTPALILTQDGAQERSKHRLFKYVVTPDAIKLFMEKNRKWFDEPEGGGEWRFDKTVTEKTKPFLLEATVDEATRVDMKIVDYDDEFSTKSGGLVYGVVVNLTRKWITVVFRGTVGTTDAFTDRDCRLDHESFFESEDDIFVSGGKPGTHMGFTTYLMDEKKGDQDGRKCLDRILSCVNEEFKSNPDVAGKGFNLYVTGHSLGGGLANLFAFKAAQLKAKKDESVKFLPEKITALTFASPIVGNDDYNKEFQYFEKKGNLHHIRVSNEGDVIPTNDVFPPASFAIKGNTTLYTQNGVNLLLYPDKEVEVGYRATKPTWSQFGTSILTNHKLTEYIKRVELPANKKVYQQTVEELYSAAGDFTD</sequence>
<evidence type="ECO:0000256" key="7">
    <source>
        <dbReference type="ARBA" id="ARBA00023098"/>
    </source>
</evidence>
<dbReference type="InterPro" id="IPR029058">
    <property type="entry name" value="AB_hydrolase_fold"/>
</dbReference>
<protein>
    <submittedName>
        <fullName evidence="10">Lipase class 3 family protein</fullName>
        <ecNumber evidence="10">3.1.1.-</ecNumber>
    </submittedName>
</protein>
<dbReference type="EC" id="3.1.1.-" evidence="10"/>
<accession>A0AAD9D5K6</accession>